<protein>
    <submittedName>
        <fullName evidence="1">Nitrogen fixation protein NifQ</fullName>
    </submittedName>
</protein>
<dbReference type="AlphaFoldDB" id="A0A845SIX4"/>
<comment type="caution">
    <text evidence="1">The sequence shown here is derived from an EMBL/GenBank/DDBJ whole genome shotgun (WGS) entry which is preliminary data.</text>
</comment>
<dbReference type="GO" id="GO:0009399">
    <property type="term" value="P:nitrogen fixation"/>
    <property type="evidence" value="ECO:0007669"/>
    <property type="project" value="InterPro"/>
</dbReference>
<name>A0A845SIX4_9GAMM</name>
<proteinExistence type="predicted"/>
<accession>A0A845SIX4</accession>
<dbReference type="Proteomes" id="UP000461443">
    <property type="component" value="Unassembled WGS sequence"/>
</dbReference>
<dbReference type="InterPro" id="IPR006975">
    <property type="entry name" value="NifQ"/>
</dbReference>
<dbReference type="GO" id="GO:0030151">
    <property type="term" value="F:molybdenum ion binding"/>
    <property type="evidence" value="ECO:0007669"/>
    <property type="project" value="InterPro"/>
</dbReference>
<reference evidence="1 2" key="2">
    <citation type="submission" date="2020-02" db="EMBL/GenBank/DDBJ databases">
        <title>The new genus of Enterobacteriales.</title>
        <authorList>
            <person name="Kim I.S."/>
        </authorList>
    </citation>
    <scope>NUCLEOTIDE SEQUENCE [LARGE SCALE GENOMIC DNA]</scope>
    <source>
        <strain evidence="1 2">SAP-6</strain>
    </source>
</reference>
<organism evidence="1 2">
    <name type="scientific">Acerihabitans arboris</name>
    <dbReference type="NCBI Taxonomy" id="2691583"/>
    <lineage>
        <taxon>Bacteria</taxon>
        <taxon>Pseudomonadati</taxon>
        <taxon>Pseudomonadota</taxon>
        <taxon>Gammaproteobacteria</taxon>
        <taxon>Enterobacterales</taxon>
        <taxon>Pectobacteriaceae</taxon>
        <taxon>Acerihabitans</taxon>
    </lineage>
</organism>
<keyword evidence="2" id="KW-1185">Reference proteome</keyword>
<dbReference type="RefSeq" id="WP_162365704.1">
    <property type="nucleotide sequence ID" value="NZ_WUBS01000006.1"/>
</dbReference>
<gene>
    <name evidence="1" type="ORF">GRH90_09470</name>
</gene>
<sequence length="181" mass="20057">MGACPANKLPGAPPDIWLRRLLANHLAGGARFPAAMGLPPGQYRELARRLRLDPGPRSAVLQQQDALLALLARTRQPECRALGDWLAQYMCAGAEPLNRLIAAASLGFNHLWQDLGLASRGELRELMQACFPELVVMNQGNMRWKKFFYRQVCLAETGEVTCRSPSCDSCCERESCFAPED</sequence>
<dbReference type="Pfam" id="PF04891">
    <property type="entry name" value="NifQ"/>
    <property type="match status" value="1"/>
</dbReference>
<evidence type="ECO:0000313" key="1">
    <source>
        <dbReference type="EMBL" id="NDL62976.1"/>
    </source>
</evidence>
<evidence type="ECO:0000313" key="2">
    <source>
        <dbReference type="Proteomes" id="UP000461443"/>
    </source>
</evidence>
<reference evidence="1 2" key="1">
    <citation type="submission" date="2019-12" db="EMBL/GenBank/DDBJ databases">
        <authorList>
            <person name="Lee S.D."/>
        </authorList>
    </citation>
    <scope>NUCLEOTIDE SEQUENCE [LARGE SCALE GENOMIC DNA]</scope>
    <source>
        <strain evidence="1 2">SAP-6</strain>
    </source>
</reference>
<dbReference type="EMBL" id="WUBS01000006">
    <property type="protein sequence ID" value="NDL62976.1"/>
    <property type="molecule type" value="Genomic_DNA"/>
</dbReference>